<dbReference type="Gene3D" id="3.90.25.10">
    <property type="entry name" value="UDP-galactose 4-epimerase, domain 1"/>
    <property type="match status" value="1"/>
</dbReference>
<dbReference type="Pfam" id="PF05368">
    <property type="entry name" value="NmrA"/>
    <property type="match status" value="1"/>
</dbReference>
<dbReference type="RefSeq" id="WP_128124752.1">
    <property type="nucleotide sequence ID" value="NZ_UFVQ01000003.1"/>
</dbReference>
<sequence length="477" mass="53891">MIAITGANGHLGKATIQFLLQKVAPTDIVAIIRNPETVNEFKEKGVTTKQADYNDFNTLKEVFKGIETVLQISTIGVDIETAKQQEKNVVNAIVENNVKHIVYTSIVQARPNTIFQGTETQYHTEELIKETKIPYTFFRNSMYMEAIPELIGNVFQTNEIRYPSGSGKVSFVSRTDIAEAIANVLTENTHQNQTYEITGNKAYTFGELAKLLSAEMKHIDIADTTFREELIGYQMPVDVVDLLVSMANGIKVGEFSYTSDTLEKLLGRKTLRFEQVCKEFISMLFKEIHLSGIKSGKITLAFRRWQKVSVKVGNLLHTSIGLVEIRKIEIVDETDITDKDVLHAGFANKKQLLQSFTHNSIGMIFKISVSYHSADPRIKLREQTELSGKQFADLKKKLERLDNHSKQGHWTEKILLTIKDNPDLHAIGIAKLTGFEKEWLKLNIRKLKNLGLTISHTVGYELSPLGKSFTENLLNEK</sequence>
<evidence type="ECO:0000259" key="1">
    <source>
        <dbReference type="Pfam" id="PF05368"/>
    </source>
</evidence>
<dbReference type="Gene3D" id="3.40.50.720">
    <property type="entry name" value="NAD(P)-binding Rossmann-like Domain"/>
    <property type="match status" value="1"/>
</dbReference>
<dbReference type="AlphaFoldDB" id="A0A376DRF8"/>
<dbReference type="InterPro" id="IPR008030">
    <property type="entry name" value="NmrA-like"/>
</dbReference>
<feature type="domain" description="NmrA-like" evidence="1">
    <location>
        <begin position="2"/>
        <end position="216"/>
    </location>
</feature>
<dbReference type="PANTHER" id="PTHR47129:SF1">
    <property type="entry name" value="NMRA-LIKE DOMAIN-CONTAINING PROTEIN"/>
    <property type="match status" value="1"/>
</dbReference>
<dbReference type="SUPFAM" id="SSF51735">
    <property type="entry name" value="NAD(P)-binding Rossmann-fold domains"/>
    <property type="match status" value="1"/>
</dbReference>
<dbReference type="CDD" id="cd05269">
    <property type="entry name" value="TMR_SDR_a"/>
    <property type="match status" value="1"/>
</dbReference>
<dbReference type="InterPro" id="IPR052718">
    <property type="entry name" value="NmrA-type_oxidoreductase"/>
</dbReference>
<dbReference type="GO" id="GO:0003955">
    <property type="term" value="F:NAD(P)H dehydrogenase (quinone) activity"/>
    <property type="evidence" value="ECO:0007669"/>
    <property type="project" value="UniProtKB-EC"/>
</dbReference>
<keyword evidence="2" id="KW-0560">Oxidoreductase</keyword>
<gene>
    <name evidence="2" type="primary">qorB_1</name>
    <name evidence="2" type="ORF">NCTC13533_00993</name>
</gene>
<accession>A0A376DRF8</accession>
<evidence type="ECO:0000313" key="2">
    <source>
        <dbReference type="EMBL" id="STC93771.1"/>
    </source>
</evidence>
<protein>
    <submittedName>
        <fullName evidence="2">Quinone oxidoreductase 2</fullName>
        <ecNumber evidence="2">1.6.5.2</ecNumber>
    </submittedName>
</protein>
<proteinExistence type="predicted"/>
<evidence type="ECO:0000313" key="3">
    <source>
        <dbReference type="Proteomes" id="UP000255224"/>
    </source>
</evidence>
<dbReference type="EC" id="1.6.5.2" evidence="2"/>
<dbReference type="Proteomes" id="UP000255224">
    <property type="component" value="Unassembled WGS sequence"/>
</dbReference>
<reference evidence="2 3" key="1">
    <citation type="submission" date="2018-06" db="EMBL/GenBank/DDBJ databases">
        <authorList>
            <consortium name="Pathogen Informatics"/>
            <person name="Doyle S."/>
        </authorList>
    </citation>
    <scope>NUCLEOTIDE SEQUENCE [LARGE SCALE GENOMIC DNA]</scope>
    <source>
        <strain evidence="2 3">NCTC13533</strain>
    </source>
</reference>
<organism evidence="2 3">
    <name type="scientific">Chryseobacterium carnipullorum</name>
    <dbReference type="NCBI Taxonomy" id="1124835"/>
    <lineage>
        <taxon>Bacteria</taxon>
        <taxon>Pseudomonadati</taxon>
        <taxon>Bacteroidota</taxon>
        <taxon>Flavobacteriia</taxon>
        <taxon>Flavobacteriales</taxon>
        <taxon>Weeksellaceae</taxon>
        <taxon>Chryseobacterium group</taxon>
        <taxon>Chryseobacterium</taxon>
    </lineage>
</organism>
<dbReference type="EMBL" id="UFVQ01000003">
    <property type="protein sequence ID" value="STC93771.1"/>
    <property type="molecule type" value="Genomic_DNA"/>
</dbReference>
<name>A0A376DRF8_CHRCU</name>
<dbReference type="PANTHER" id="PTHR47129">
    <property type="entry name" value="QUINONE OXIDOREDUCTASE 2"/>
    <property type="match status" value="1"/>
</dbReference>
<dbReference type="InterPro" id="IPR036291">
    <property type="entry name" value="NAD(P)-bd_dom_sf"/>
</dbReference>